<keyword evidence="5 9" id="KW-0560">Oxidoreductase</keyword>
<keyword evidence="6 8" id="KW-0408">Iron</keyword>
<dbReference type="InterPro" id="IPR017972">
    <property type="entry name" value="Cyt_P450_CS"/>
</dbReference>
<proteinExistence type="inferred from homology"/>
<evidence type="ECO:0000313" key="11">
    <source>
        <dbReference type="EMBL" id="KAF9624532.1"/>
    </source>
</evidence>
<comment type="similarity">
    <text evidence="2 9">Belongs to the cytochrome P450 family.</text>
</comment>
<accession>A0A835MCF8</accession>
<evidence type="ECO:0000256" key="8">
    <source>
        <dbReference type="PIRSR" id="PIRSR602401-1"/>
    </source>
</evidence>
<dbReference type="InterPro" id="IPR001128">
    <property type="entry name" value="Cyt_P450"/>
</dbReference>
<dbReference type="InterPro" id="IPR002401">
    <property type="entry name" value="Cyt_P450_E_grp-I"/>
</dbReference>
<evidence type="ECO:0000256" key="7">
    <source>
        <dbReference type="ARBA" id="ARBA00023033"/>
    </source>
</evidence>
<keyword evidence="4 8" id="KW-0479">Metal-binding</keyword>
<dbReference type="SUPFAM" id="SSF48264">
    <property type="entry name" value="Cytochrome P450"/>
    <property type="match status" value="1"/>
</dbReference>
<keyword evidence="10" id="KW-0812">Transmembrane</keyword>
<dbReference type="EMBL" id="JADFTS010000001">
    <property type="protein sequence ID" value="KAF9624532.1"/>
    <property type="molecule type" value="Genomic_DNA"/>
</dbReference>
<keyword evidence="10" id="KW-1133">Transmembrane helix</keyword>
<evidence type="ECO:0008006" key="13">
    <source>
        <dbReference type="Google" id="ProtNLM"/>
    </source>
</evidence>
<dbReference type="Pfam" id="PF00067">
    <property type="entry name" value="p450"/>
    <property type="match status" value="1"/>
</dbReference>
<gene>
    <name evidence="11" type="ORF">IFM89_011706</name>
</gene>
<dbReference type="Gene3D" id="1.10.630.10">
    <property type="entry name" value="Cytochrome P450"/>
    <property type="match status" value="1"/>
</dbReference>
<evidence type="ECO:0000256" key="5">
    <source>
        <dbReference type="ARBA" id="ARBA00023002"/>
    </source>
</evidence>
<dbReference type="GO" id="GO:0004497">
    <property type="term" value="F:monooxygenase activity"/>
    <property type="evidence" value="ECO:0007669"/>
    <property type="project" value="UniProtKB-KW"/>
</dbReference>
<evidence type="ECO:0000256" key="1">
    <source>
        <dbReference type="ARBA" id="ARBA00001971"/>
    </source>
</evidence>
<organism evidence="11 12">
    <name type="scientific">Coptis chinensis</name>
    <dbReference type="NCBI Taxonomy" id="261450"/>
    <lineage>
        <taxon>Eukaryota</taxon>
        <taxon>Viridiplantae</taxon>
        <taxon>Streptophyta</taxon>
        <taxon>Embryophyta</taxon>
        <taxon>Tracheophyta</taxon>
        <taxon>Spermatophyta</taxon>
        <taxon>Magnoliopsida</taxon>
        <taxon>Ranunculales</taxon>
        <taxon>Ranunculaceae</taxon>
        <taxon>Coptidoideae</taxon>
        <taxon>Coptis</taxon>
    </lineage>
</organism>
<keyword evidence="3 8" id="KW-0349">Heme</keyword>
<evidence type="ECO:0000313" key="12">
    <source>
        <dbReference type="Proteomes" id="UP000631114"/>
    </source>
</evidence>
<evidence type="ECO:0000256" key="3">
    <source>
        <dbReference type="ARBA" id="ARBA00022617"/>
    </source>
</evidence>
<evidence type="ECO:0000256" key="6">
    <source>
        <dbReference type="ARBA" id="ARBA00023004"/>
    </source>
</evidence>
<dbReference type="PANTHER" id="PTHR47946:SF14">
    <property type="entry name" value="CYTOCHROME P450 FAMILY PROTEIN"/>
    <property type="match status" value="1"/>
</dbReference>
<evidence type="ECO:0000256" key="10">
    <source>
        <dbReference type="SAM" id="Phobius"/>
    </source>
</evidence>
<dbReference type="GO" id="GO:0020037">
    <property type="term" value="F:heme binding"/>
    <property type="evidence" value="ECO:0007669"/>
    <property type="project" value="InterPro"/>
</dbReference>
<sequence>MTPTVDNFFLFFPSTASYLSYSCFLFLVAVFGLWLVPGGLAWALSNLSKTHTSSTIPGPSGFPLLGMVLTFTGSKTHRVLAKLAKTLQALPLMAFSVGFTRFIISSSVETAKEILNSSAFADRPVKESAYELLFHRAMGFAPFGEYWRNLRRISATHLFSPRRIASFSSFRSEIGEKMIGEIKTVMRVSGEVEVKRVLHFGSLNNVMMSVFGKRYDFGHEGFGDGFKLEELVSEGYELLGIFNWSDHFPALGWFDFQGVRKRCKKLVSKVNVFVGKIIEEHRMKRVNGKLGDECVGDFVDVLLDLEMENSLSDSDMVAVLWEMIFRGTDTVAILLEWILARMVLHPDIQSKAQAEIDAFVGNNRLVSDSDLPSLPYLLAIVKESLRVHPPGPLLSWARLAIHDVHIGKNFIPAGTTAMVNMWAITHDESVWSEPNEFKPERFMDEDVSIMGSDLRLAPFGSGRRVCPGKALGLATVQLWLAQLLQNLKWVPSESGVDLSECLKLSLEMEKPLVCRAIPRIAVE</sequence>
<evidence type="ECO:0000256" key="9">
    <source>
        <dbReference type="RuleBase" id="RU000461"/>
    </source>
</evidence>
<feature type="transmembrane region" description="Helical" evidence="10">
    <location>
        <begin position="21"/>
        <end position="44"/>
    </location>
</feature>
<dbReference type="PRINTS" id="PR00463">
    <property type="entry name" value="EP450I"/>
</dbReference>
<comment type="cofactor">
    <cofactor evidence="1 8">
        <name>heme</name>
        <dbReference type="ChEBI" id="CHEBI:30413"/>
    </cofactor>
</comment>
<keyword evidence="12" id="KW-1185">Reference proteome</keyword>
<keyword evidence="7 9" id="KW-0503">Monooxygenase</keyword>
<feature type="binding site" description="axial binding residue" evidence="8">
    <location>
        <position position="466"/>
    </location>
    <ligand>
        <name>heme</name>
        <dbReference type="ChEBI" id="CHEBI:30413"/>
    </ligand>
    <ligandPart>
        <name>Fe</name>
        <dbReference type="ChEBI" id="CHEBI:18248"/>
    </ligandPart>
</feature>
<reference evidence="11 12" key="1">
    <citation type="submission" date="2020-10" db="EMBL/GenBank/DDBJ databases">
        <title>The Coptis chinensis genome and diversification of protoberbering-type alkaloids.</title>
        <authorList>
            <person name="Wang B."/>
            <person name="Shu S."/>
            <person name="Song C."/>
            <person name="Liu Y."/>
        </authorList>
    </citation>
    <scope>NUCLEOTIDE SEQUENCE [LARGE SCALE GENOMIC DNA]</scope>
    <source>
        <strain evidence="11">HL-2020</strain>
        <tissue evidence="11">Leaf</tissue>
    </source>
</reference>
<dbReference type="CDD" id="cd11076">
    <property type="entry name" value="CYP78"/>
    <property type="match status" value="1"/>
</dbReference>
<dbReference type="OrthoDB" id="3934656at2759"/>
<dbReference type="PROSITE" id="PS00086">
    <property type="entry name" value="CYTOCHROME_P450"/>
    <property type="match status" value="1"/>
</dbReference>
<dbReference type="InterPro" id="IPR036396">
    <property type="entry name" value="Cyt_P450_sf"/>
</dbReference>
<dbReference type="PRINTS" id="PR00385">
    <property type="entry name" value="P450"/>
</dbReference>
<dbReference type="FunFam" id="1.10.630.10:FF:000016">
    <property type="entry name" value="Cytochrome P450 78A5"/>
    <property type="match status" value="1"/>
</dbReference>
<keyword evidence="10" id="KW-0472">Membrane</keyword>
<evidence type="ECO:0000256" key="4">
    <source>
        <dbReference type="ARBA" id="ARBA00022723"/>
    </source>
</evidence>
<protein>
    <recommendedName>
        <fullName evidence="13">Cytochrome P450</fullName>
    </recommendedName>
</protein>
<dbReference type="GO" id="GO:0016705">
    <property type="term" value="F:oxidoreductase activity, acting on paired donors, with incorporation or reduction of molecular oxygen"/>
    <property type="evidence" value="ECO:0007669"/>
    <property type="project" value="InterPro"/>
</dbReference>
<name>A0A835MCF8_9MAGN</name>
<comment type="caution">
    <text evidence="11">The sequence shown here is derived from an EMBL/GenBank/DDBJ whole genome shotgun (WGS) entry which is preliminary data.</text>
</comment>
<dbReference type="PANTHER" id="PTHR47946">
    <property type="entry name" value="CYTOCHROME P450 78A7-RELATED"/>
    <property type="match status" value="1"/>
</dbReference>
<dbReference type="GO" id="GO:0005506">
    <property type="term" value="F:iron ion binding"/>
    <property type="evidence" value="ECO:0007669"/>
    <property type="project" value="InterPro"/>
</dbReference>
<evidence type="ECO:0000256" key="2">
    <source>
        <dbReference type="ARBA" id="ARBA00010617"/>
    </source>
</evidence>
<dbReference type="GO" id="GO:0044550">
    <property type="term" value="P:secondary metabolite biosynthetic process"/>
    <property type="evidence" value="ECO:0007669"/>
    <property type="project" value="UniProtKB-ARBA"/>
</dbReference>
<dbReference type="InterPro" id="IPR051996">
    <property type="entry name" value="Cytochrome_P450_78A"/>
</dbReference>
<dbReference type="AlphaFoldDB" id="A0A835MCF8"/>
<dbReference type="Proteomes" id="UP000631114">
    <property type="component" value="Unassembled WGS sequence"/>
</dbReference>